<evidence type="ECO:0000313" key="1">
    <source>
        <dbReference type="EMBL" id="WML92379.1"/>
    </source>
</evidence>
<dbReference type="Proteomes" id="UP001236657">
    <property type="component" value="Chromosome"/>
</dbReference>
<proteinExistence type="predicted"/>
<accession>A0ABY9MUN0</accession>
<keyword evidence="2" id="KW-1185">Reference proteome</keyword>
<organism evidence="1 2">
    <name type="scientific">Thiothrix lacustris</name>
    <dbReference type="NCBI Taxonomy" id="525917"/>
    <lineage>
        <taxon>Bacteria</taxon>
        <taxon>Pseudomonadati</taxon>
        <taxon>Pseudomonadota</taxon>
        <taxon>Gammaproteobacteria</taxon>
        <taxon>Thiotrichales</taxon>
        <taxon>Thiotrichaceae</taxon>
        <taxon>Thiothrix</taxon>
    </lineage>
</organism>
<gene>
    <name evidence="1" type="ORF">RCF98_08560</name>
</gene>
<name>A0ABY9MUN0_9GAMM</name>
<sequence length="157" mass="17631">MMALVILSGISLIITPFIGEYIFPASKTTLRVAPPAEAKQALADWFNTPITNLADVQALKQTSAQSDTSWFTFKSDETPVKNFIIQNQLKQQDLTPENLNGLFMAQNSPVSWWQPASLERQTCFIGTDENRILGLIYHAELKTGFIIIRTQQKPAKF</sequence>
<reference evidence="1 2" key="1">
    <citation type="submission" date="2023-08" db="EMBL/GenBank/DDBJ databases">
        <title>New molecular markers tilS and rpoB for phylogenetic and monitoring studies of the genus Thiothrix biodiversity.</title>
        <authorList>
            <person name="Ravin N.V."/>
            <person name="Smolyakov D."/>
            <person name="Markov N.D."/>
            <person name="Beletsky A.V."/>
            <person name="Mardanov A.V."/>
            <person name="Rudenko T.S."/>
            <person name="Grabovich M.Y."/>
        </authorList>
    </citation>
    <scope>NUCLEOTIDE SEQUENCE [LARGE SCALE GENOMIC DNA]</scope>
    <source>
        <strain evidence="1 2">MK1</strain>
    </source>
</reference>
<protein>
    <recommendedName>
        <fullName evidence="3">Type II secretion system protein GspH</fullName>
    </recommendedName>
</protein>
<dbReference type="EMBL" id="CP133218">
    <property type="protein sequence ID" value="WML92379.1"/>
    <property type="molecule type" value="Genomic_DNA"/>
</dbReference>
<dbReference type="RefSeq" id="WP_308897580.1">
    <property type="nucleotide sequence ID" value="NZ_CP133218.1"/>
</dbReference>
<evidence type="ECO:0000313" key="2">
    <source>
        <dbReference type="Proteomes" id="UP001236657"/>
    </source>
</evidence>
<evidence type="ECO:0008006" key="3">
    <source>
        <dbReference type="Google" id="ProtNLM"/>
    </source>
</evidence>